<name>A0A0H2L770_9MICO</name>
<dbReference type="RefSeq" id="WP_047231384.1">
    <property type="nucleotide sequence ID" value="NZ_JNBQ01000002.1"/>
</dbReference>
<gene>
    <name evidence="1" type="ORF">FB00_03020</name>
</gene>
<dbReference type="Proteomes" id="UP000035265">
    <property type="component" value="Unassembled WGS sequence"/>
</dbReference>
<proteinExistence type="predicted"/>
<evidence type="ECO:0000313" key="2">
    <source>
        <dbReference type="Proteomes" id="UP000035265"/>
    </source>
</evidence>
<evidence type="ECO:0008006" key="3">
    <source>
        <dbReference type="Google" id="ProtNLM"/>
    </source>
</evidence>
<dbReference type="Gene3D" id="1.10.8.1060">
    <property type="entry name" value="Corynebacterium glutamicum thioredoxin-dependent arsenate reductase, N-terminal domain"/>
    <property type="match status" value="1"/>
</dbReference>
<dbReference type="STRING" id="264251.FB00_03020"/>
<comment type="caution">
    <text evidence="1">The sequence shown here is derived from an EMBL/GenBank/DDBJ whole genome shotgun (WGS) entry which is preliminary data.</text>
</comment>
<dbReference type="NCBIfam" id="NF046112">
    <property type="entry name" value="MSMEG_6209_Nter"/>
    <property type="match status" value="1"/>
</dbReference>
<dbReference type="AlphaFoldDB" id="A0A0H2L770"/>
<sequence>MAIEDEDREIDVVVERISARFPEVPVDDVRDQVLAELGRYQTAHVRDFVPVLVENAVTDVLRSGSRPPRPVRRSPPPDR</sequence>
<organism evidence="1 2">
    <name type="scientific">Cellulosimicrobium funkei</name>
    <dbReference type="NCBI Taxonomy" id="264251"/>
    <lineage>
        <taxon>Bacteria</taxon>
        <taxon>Bacillati</taxon>
        <taxon>Actinomycetota</taxon>
        <taxon>Actinomycetes</taxon>
        <taxon>Micrococcales</taxon>
        <taxon>Promicromonosporaceae</taxon>
        <taxon>Cellulosimicrobium</taxon>
    </lineage>
</organism>
<accession>A0A0H2L770</accession>
<keyword evidence="2" id="KW-1185">Reference proteome</keyword>
<protein>
    <recommendedName>
        <fullName evidence="3">DUF3562 domain-containing protein</fullName>
    </recommendedName>
</protein>
<dbReference type="PATRIC" id="fig|264251.5.peg.621"/>
<dbReference type="EMBL" id="JNBQ01000002">
    <property type="protein sequence ID" value="KLN35987.1"/>
    <property type="molecule type" value="Genomic_DNA"/>
</dbReference>
<evidence type="ECO:0000313" key="1">
    <source>
        <dbReference type="EMBL" id="KLN35987.1"/>
    </source>
</evidence>
<reference evidence="1 2" key="1">
    <citation type="submission" date="2014-05" db="EMBL/GenBank/DDBJ databases">
        <title>Cellulosimicrobium funkei U11 genome.</title>
        <authorList>
            <person name="Hu C."/>
            <person name="Gong Y."/>
            <person name="Wan W."/>
            <person name="Jiang M."/>
        </authorList>
    </citation>
    <scope>NUCLEOTIDE SEQUENCE [LARGE SCALE GENOMIC DNA]</scope>
    <source>
        <strain evidence="1 2">U11</strain>
    </source>
</reference>